<gene>
    <name evidence="2" type="ordered locus">LOC_Os12g25350</name>
</gene>
<proteinExistence type="predicted"/>
<evidence type="ECO:0000313" key="2">
    <source>
        <dbReference type="EMBL" id="ABA98330.1"/>
    </source>
</evidence>
<feature type="compositionally biased region" description="Pro residues" evidence="1">
    <location>
        <begin position="1"/>
        <end position="10"/>
    </location>
</feature>
<feature type="compositionally biased region" description="Basic and acidic residues" evidence="1">
    <location>
        <begin position="22"/>
        <end position="31"/>
    </location>
</feature>
<accession>Q2QS48</accession>
<dbReference type="EMBL" id="DP000011">
    <property type="protein sequence ID" value="ABA98330.1"/>
    <property type="molecule type" value="Genomic_DNA"/>
</dbReference>
<reference evidence="2" key="1">
    <citation type="journal article" date="2005" name="BMC Biol.">
        <title>The sequence of rice chromosomes 11 and 12, rich in disease resistance genes and recent gene duplications.</title>
        <authorList>
            <consortium name="The rice chromosomes 11 and 12 sequencing consortia"/>
        </authorList>
    </citation>
    <scope>NUCLEOTIDE SEQUENCE [LARGE SCALE GENOMIC DNA]</scope>
</reference>
<dbReference type="AlphaFoldDB" id="Q2QS48"/>
<evidence type="ECO:0000256" key="1">
    <source>
        <dbReference type="SAM" id="MobiDB-lite"/>
    </source>
</evidence>
<organism evidence="2">
    <name type="scientific">Oryza sativa subsp. japonica</name>
    <name type="common">Rice</name>
    <dbReference type="NCBI Taxonomy" id="39947"/>
    <lineage>
        <taxon>Eukaryota</taxon>
        <taxon>Viridiplantae</taxon>
        <taxon>Streptophyta</taxon>
        <taxon>Embryophyta</taxon>
        <taxon>Tracheophyta</taxon>
        <taxon>Spermatophyta</taxon>
        <taxon>Magnoliopsida</taxon>
        <taxon>Liliopsida</taxon>
        <taxon>Poales</taxon>
        <taxon>Poaceae</taxon>
        <taxon>BOP clade</taxon>
        <taxon>Oryzoideae</taxon>
        <taxon>Oryzeae</taxon>
        <taxon>Oryzinae</taxon>
        <taxon>Oryza</taxon>
        <taxon>Oryza sativa</taxon>
    </lineage>
</organism>
<feature type="region of interest" description="Disordered" evidence="1">
    <location>
        <begin position="1"/>
        <end position="37"/>
    </location>
</feature>
<reference evidence="2" key="3">
    <citation type="submission" date="2006-01" db="EMBL/GenBank/DDBJ databases">
        <authorList>
            <person name="Buell R."/>
        </authorList>
    </citation>
    <scope>NUCLEOTIDE SEQUENCE</scope>
</reference>
<name>Q2QS48_ORYSJ</name>
<protein>
    <submittedName>
        <fullName evidence="2">Uncharacterized protein</fullName>
    </submittedName>
</protein>
<reference evidence="2" key="2">
    <citation type="submission" date="2005-04" db="EMBL/GenBank/DDBJ databases">
        <authorList>
            <person name="Buell C.R."/>
            <person name="Wing R.A."/>
            <person name="McCombie W.A."/>
            <person name="Ouyang S."/>
        </authorList>
    </citation>
    <scope>NUCLEOTIDE SEQUENCE</scope>
</reference>
<sequence>MAATLPPPTPQCDGGFLQSRGSLEDSGRSSDGDGDGWQIRWRHTVGSRQSCLPRDVEEVNNRNKMTWWLAGRLGEDGNDARGMMTMACHREFPSPIKTRGWGIPVAVCLAAPEAPRPPQAIATPEAPQPSPAIAVQVRWKPATAAYLTAQGRGKCSRRYTGDLSSTRAQLLPRPSPHALPDRTAAHAGIDTIAAVPALAAHVGTATVAEHTEAVAGRRLNTTELSEGMGLGPYPFTQGYNSKLNPFSVSICIFLTQSHGCHLTGVKSEGKRRVRFQKEVAKMQTLKSRGKIAVDIQNEGMDAIAP</sequence>